<name>A0A5J5C1S7_9ASTE</name>
<feature type="region of interest" description="Disordered" evidence="1">
    <location>
        <begin position="26"/>
        <end position="86"/>
    </location>
</feature>
<gene>
    <name evidence="2" type="ORF">F0562_000902</name>
</gene>
<dbReference type="PANTHER" id="PTHR35726">
    <property type="entry name" value="GLUTAMIC ACID-RICH PROTEIN-LIKE"/>
    <property type="match status" value="1"/>
</dbReference>
<dbReference type="AlphaFoldDB" id="A0A5J5C1S7"/>
<dbReference type="PANTHER" id="PTHR35726:SF4">
    <property type="entry name" value="GLUTAMIC ACID-RICH PROTEIN-LIKE"/>
    <property type="match status" value="1"/>
</dbReference>
<evidence type="ECO:0000256" key="1">
    <source>
        <dbReference type="SAM" id="MobiDB-lite"/>
    </source>
</evidence>
<feature type="compositionally biased region" description="Acidic residues" evidence="1">
    <location>
        <begin position="58"/>
        <end position="74"/>
    </location>
</feature>
<evidence type="ECO:0000313" key="2">
    <source>
        <dbReference type="EMBL" id="KAA8549218.1"/>
    </source>
</evidence>
<dbReference type="EMBL" id="CM018031">
    <property type="protein sequence ID" value="KAA8549218.1"/>
    <property type="molecule type" value="Genomic_DNA"/>
</dbReference>
<dbReference type="Proteomes" id="UP000325577">
    <property type="component" value="Linkage Group LG0"/>
</dbReference>
<reference evidence="2 3" key="1">
    <citation type="submission" date="2019-09" db="EMBL/GenBank/DDBJ databases">
        <title>A chromosome-level genome assembly of the Chinese tupelo Nyssa sinensis.</title>
        <authorList>
            <person name="Yang X."/>
            <person name="Kang M."/>
            <person name="Yang Y."/>
            <person name="Xiong H."/>
            <person name="Wang M."/>
            <person name="Zhang Z."/>
            <person name="Wang Z."/>
            <person name="Wu H."/>
            <person name="Ma T."/>
            <person name="Liu J."/>
            <person name="Xi Z."/>
        </authorList>
    </citation>
    <scope>NUCLEOTIDE SEQUENCE [LARGE SCALE GENOMIC DNA]</scope>
    <source>
        <strain evidence="2">J267</strain>
        <tissue evidence="2">Leaf</tissue>
    </source>
</reference>
<proteinExistence type="predicted"/>
<dbReference type="OrthoDB" id="1077311at2759"/>
<keyword evidence="3" id="KW-1185">Reference proteome</keyword>
<organism evidence="2 3">
    <name type="scientific">Nyssa sinensis</name>
    <dbReference type="NCBI Taxonomy" id="561372"/>
    <lineage>
        <taxon>Eukaryota</taxon>
        <taxon>Viridiplantae</taxon>
        <taxon>Streptophyta</taxon>
        <taxon>Embryophyta</taxon>
        <taxon>Tracheophyta</taxon>
        <taxon>Spermatophyta</taxon>
        <taxon>Magnoliopsida</taxon>
        <taxon>eudicotyledons</taxon>
        <taxon>Gunneridae</taxon>
        <taxon>Pentapetalae</taxon>
        <taxon>asterids</taxon>
        <taxon>Cornales</taxon>
        <taxon>Nyssaceae</taxon>
        <taxon>Nyssa</taxon>
    </lineage>
</organism>
<sequence length="124" mass="14071">MDKVPLVDDAQSCSCNLSDFERVTEFHDFDDGGGDDDDLGYIHQDNYDDHDDDHHDKEEEEEEEEEAIDQDCVDDDKAVPPSTVPGLVTARKHKKLRACVVDSTVEPINEIDKSRLFWETCLAS</sequence>
<protein>
    <submittedName>
        <fullName evidence="2">Uncharacterized protein</fullName>
    </submittedName>
</protein>
<evidence type="ECO:0000313" key="3">
    <source>
        <dbReference type="Proteomes" id="UP000325577"/>
    </source>
</evidence>
<accession>A0A5J5C1S7</accession>